<dbReference type="EMBL" id="CAJOBJ010217710">
    <property type="protein sequence ID" value="CAF5026005.1"/>
    <property type="molecule type" value="Genomic_DNA"/>
</dbReference>
<dbReference type="EMBL" id="CAJNOW010010691">
    <property type="protein sequence ID" value="CAF1586633.1"/>
    <property type="molecule type" value="Genomic_DNA"/>
</dbReference>
<evidence type="ECO:0000313" key="2">
    <source>
        <dbReference type="EMBL" id="CAF1586633.1"/>
    </source>
</evidence>
<accession>A0A815ZRH3</accession>
<dbReference type="Proteomes" id="UP000681720">
    <property type="component" value="Unassembled WGS sequence"/>
</dbReference>
<reference evidence="2" key="1">
    <citation type="submission" date="2021-02" db="EMBL/GenBank/DDBJ databases">
        <authorList>
            <person name="Nowell W R."/>
        </authorList>
    </citation>
    <scope>NUCLEOTIDE SEQUENCE</scope>
</reference>
<feature type="compositionally biased region" description="Polar residues" evidence="1">
    <location>
        <begin position="1"/>
        <end position="14"/>
    </location>
</feature>
<dbReference type="EMBL" id="CAJOBJ010219472">
    <property type="protein sequence ID" value="CAF5029824.1"/>
    <property type="molecule type" value="Genomic_DNA"/>
</dbReference>
<name>A0A815ZRH3_9BILA</name>
<evidence type="ECO:0000313" key="5">
    <source>
        <dbReference type="Proteomes" id="UP000663834"/>
    </source>
</evidence>
<comment type="caution">
    <text evidence="2">The sequence shown here is derived from an EMBL/GenBank/DDBJ whole genome shotgun (WGS) entry which is preliminary data.</text>
</comment>
<evidence type="ECO:0000256" key="1">
    <source>
        <dbReference type="SAM" id="MobiDB-lite"/>
    </source>
</evidence>
<evidence type="ECO:0000313" key="3">
    <source>
        <dbReference type="EMBL" id="CAF5026005.1"/>
    </source>
</evidence>
<organism evidence="2 5">
    <name type="scientific">Rotaria magnacalcarata</name>
    <dbReference type="NCBI Taxonomy" id="392030"/>
    <lineage>
        <taxon>Eukaryota</taxon>
        <taxon>Metazoa</taxon>
        <taxon>Spiralia</taxon>
        <taxon>Gnathifera</taxon>
        <taxon>Rotifera</taxon>
        <taxon>Eurotatoria</taxon>
        <taxon>Bdelloidea</taxon>
        <taxon>Philodinida</taxon>
        <taxon>Philodinidae</taxon>
        <taxon>Rotaria</taxon>
    </lineage>
</organism>
<sequence length="34" mass="3976">MNSTKRLYPNQPTHWNECAEQFEEDSDDEGGDMT</sequence>
<evidence type="ECO:0000313" key="4">
    <source>
        <dbReference type="EMBL" id="CAF5029824.1"/>
    </source>
</evidence>
<dbReference type="OrthoDB" id="10049986at2759"/>
<feature type="non-terminal residue" evidence="2">
    <location>
        <position position="34"/>
    </location>
</feature>
<protein>
    <submittedName>
        <fullName evidence="2">Uncharacterized protein</fullName>
    </submittedName>
</protein>
<dbReference type="Proteomes" id="UP000663834">
    <property type="component" value="Unassembled WGS sequence"/>
</dbReference>
<proteinExistence type="predicted"/>
<feature type="compositionally biased region" description="Acidic residues" evidence="1">
    <location>
        <begin position="20"/>
        <end position="34"/>
    </location>
</feature>
<dbReference type="AlphaFoldDB" id="A0A815ZRH3"/>
<feature type="region of interest" description="Disordered" evidence="1">
    <location>
        <begin position="1"/>
        <end position="34"/>
    </location>
</feature>
<gene>
    <name evidence="3" type="ORF">GIL414_LOCUS58632</name>
    <name evidence="4" type="ORF">GIL414_LOCUS58841</name>
    <name evidence="2" type="ORF">KQP761_LOCUS20734</name>
</gene>